<name>A0AA86Q608_9EUKA</name>
<accession>A0AA86Q608</accession>
<protein>
    <submittedName>
        <fullName evidence="1">Uncharacterized protein</fullName>
    </submittedName>
</protein>
<reference evidence="1" key="1">
    <citation type="submission" date="2023-06" db="EMBL/GenBank/DDBJ databases">
        <authorList>
            <person name="Kurt Z."/>
        </authorList>
    </citation>
    <scope>NUCLEOTIDE SEQUENCE</scope>
</reference>
<keyword evidence="3" id="KW-1185">Reference proteome</keyword>
<sequence length="571" mass="67170">MLLGQKKKQDADKEEKHKIEIQKLKDDAQKHQSDDCFQTRSLLGTAIDLQYIPIYTKVPVGLQLPEQKLVRRYPAVSKKEAIIRYIRLGCHKYEQERQMQGKHGVILPGLSTVQNYYRKLLTSLDYYDANIGETFDPTKHMRNIPIWKQKNNLDPNRMYKGCLQMDAVNINKQVTQNVKDGTYNNVMKDNNNNTVAKQYFIAYVLVLEDEAKALPLFIQPNFDGFCREKQEQTYMSIINVLSQHNILVEKIAHDAENFWTPYEHFPIDIIKTNISNNDIDPYDILVDKYKVVQKKQYYVTLQKIFILTLYVIAEVHGRSKQFKKHSKDGIQIDDQRSEGTQILCCFNSVFLGHYLLYLGQITSMFTKDHEFKLSAYTSGYCESFFSMMRLLCQYNHNAPNFERVFRATLLEDQLSTELNCFVPKKKRADNRLTNRVHIQNQLEEPEVKKLFDLSRVIIEIMYEDEIQNIETKFEQISDFWSSVVGGILKEWCVTRTNKTKLRVYNLFDHNSIKQGRMDKNMQQAHTHCIIDNQVEPISVSYVRKKVERPKQVKQQQIINRIKIQIKKCGRK</sequence>
<evidence type="ECO:0000313" key="2">
    <source>
        <dbReference type="EMBL" id="CAL6050910.1"/>
    </source>
</evidence>
<reference evidence="2 3" key="2">
    <citation type="submission" date="2024-07" db="EMBL/GenBank/DDBJ databases">
        <authorList>
            <person name="Akdeniz Z."/>
        </authorList>
    </citation>
    <scope>NUCLEOTIDE SEQUENCE [LARGE SCALE GENOMIC DNA]</scope>
</reference>
<comment type="caution">
    <text evidence="1">The sequence shown here is derived from an EMBL/GenBank/DDBJ whole genome shotgun (WGS) entry which is preliminary data.</text>
</comment>
<evidence type="ECO:0000313" key="1">
    <source>
        <dbReference type="EMBL" id="CAI9946712.1"/>
    </source>
</evidence>
<organism evidence="1">
    <name type="scientific">Hexamita inflata</name>
    <dbReference type="NCBI Taxonomy" id="28002"/>
    <lineage>
        <taxon>Eukaryota</taxon>
        <taxon>Metamonada</taxon>
        <taxon>Diplomonadida</taxon>
        <taxon>Hexamitidae</taxon>
        <taxon>Hexamitinae</taxon>
        <taxon>Hexamita</taxon>
    </lineage>
</organism>
<evidence type="ECO:0000313" key="3">
    <source>
        <dbReference type="Proteomes" id="UP001642409"/>
    </source>
</evidence>
<proteinExistence type="predicted"/>
<dbReference type="Proteomes" id="UP001642409">
    <property type="component" value="Unassembled WGS sequence"/>
</dbReference>
<gene>
    <name evidence="1" type="ORF">HINF_LOCUS34357</name>
    <name evidence="2" type="ORF">HINF_LOCUS44115</name>
</gene>
<dbReference type="EMBL" id="CAXDID020000186">
    <property type="protein sequence ID" value="CAL6050910.1"/>
    <property type="molecule type" value="Genomic_DNA"/>
</dbReference>
<dbReference type="AlphaFoldDB" id="A0AA86Q608"/>
<dbReference type="EMBL" id="CATOUU010000764">
    <property type="protein sequence ID" value="CAI9946712.1"/>
    <property type="molecule type" value="Genomic_DNA"/>
</dbReference>